<name>A0A8S9P8E7_BRACR</name>
<protein>
    <submittedName>
        <fullName evidence="1">Uncharacterized protein</fullName>
    </submittedName>
</protein>
<reference evidence="1" key="1">
    <citation type="submission" date="2019-12" db="EMBL/GenBank/DDBJ databases">
        <title>Genome sequencing and annotation of Brassica cretica.</title>
        <authorList>
            <person name="Studholme D.J."/>
            <person name="Sarris P."/>
        </authorList>
    </citation>
    <scope>NUCLEOTIDE SEQUENCE</scope>
    <source>
        <strain evidence="1">PFS-109/04</strain>
        <tissue evidence="1">Leaf</tissue>
    </source>
</reference>
<organism evidence="1 2">
    <name type="scientific">Brassica cretica</name>
    <name type="common">Mustard</name>
    <dbReference type="NCBI Taxonomy" id="69181"/>
    <lineage>
        <taxon>Eukaryota</taxon>
        <taxon>Viridiplantae</taxon>
        <taxon>Streptophyta</taxon>
        <taxon>Embryophyta</taxon>
        <taxon>Tracheophyta</taxon>
        <taxon>Spermatophyta</taxon>
        <taxon>Magnoliopsida</taxon>
        <taxon>eudicotyledons</taxon>
        <taxon>Gunneridae</taxon>
        <taxon>Pentapetalae</taxon>
        <taxon>rosids</taxon>
        <taxon>malvids</taxon>
        <taxon>Brassicales</taxon>
        <taxon>Brassicaceae</taxon>
        <taxon>Brassiceae</taxon>
        <taxon>Brassica</taxon>
    </lineage>
</organism>
<sequence length="184" mass="20365">MTHRLWRSPSRPRCLSPSPTQLCRGLSVSLDLSSKMNLSTATSTSVLWLSSTTHHDSLDGDISLRPVALLDDSSSLALSIEASASLSVSYLIVLCISFDLSSKRILSTVTSLPVPWLSSTKSNRELELLSGDYNISSSLIHFDFVSVFFLKKDGSRDMKVREGRGLCLTIQDSPAERKERRTWT</sequence>
<gene>
    <name evidence="1" type="ORF">F2Q69_00003524</name>
</gene>
<proteinExistence type="predicted"/>
<accession>A0A8S9P8E7</accession>
<dbReference type="EMBL" id="QGKX02001521">
    <property type="protein sequence ID" value="KAF3513338.1"/>
    <property type="molecule type" value="Genomic_DNA"/>
</dbReference>
<evidence type="ECO:0000313" key="1">
    <source>
        <dbReference type="EMBL" id="KAF3513338.1"/>
    </source>
</evidence>
<comment type="caution">
    <text evidence="1">The sequence shown here is derived from an EMBL/GenBank/DDBJ whole genome shotgun (WGS) entry which is preliminary data.</text>
</comment>
<evidence type="ECO:0000313" key="2">
    <source>
        <dbReference type="Proteomes" id="UP000712600"/>
    </source>
</evidence>
<dbReference type="AlphaFoldDB" id="A0A8S9P8E7"/>
<dbReference type="Proteomes" id="UP000712600">
    <property type="component" value="Unassembled WGS sequence"/>
</dbReference>